<dbReference type="GO" id="GO:0003677">
    <property type="term" value="F:DNA binding"/>
    <property type="evidence" value="ECO:0007669"/>
    <property type="project" value="UniProtKB-KW"/>
</dbReference>
<dbReference type="InterPro" id="IPR040523">
    <property type="entry name" value="AsnC_trans_reg2"/>
</dbReference>
<evidence type="ECO:0000256" key="1">
    <source>
        <dbReference type="ARBA" id="ARBA00023239"/>
    </source>
</evidence>
<evidence type="ECO:0000259" key="6">
    <source>
        <dbReference type="Pfam" id="PF17805"/>
    </source>
</evidence>
<comment type="similarity">
    <text evidence="3">Belongs to the Ahb/Nir family.</text>
</comment>
<keyword evidence="8" id="KW-0238">DNA-binding</keyword>
<dbReference type="OrthoDB" id="9806536at2"/>
<comment type="catalytic activity">
    <reaction evidence="5">
        <text>siroheme + 2 H(+) = 12,18-didecarboxysiroheme + 2 CO2</text>
        <dbReference type="Rhea" id="RHEA:19093"/>
        <dbReference type="ChEBI" id="CHEBI:15378"/>
        <dbReference type="ChEBI" id="CHEBI:16526"/>
        <dbReference type="ChEBI" id="CHEBI:60052"/>
        <dbReference type="ChEBI" id="CHEBI:140497"/>
        <dbReference type="EC" id="4.1.1.111"/>
    </reaction>
</comment>
<organism evidence="8 9">
    <name type="scientific">Fontibacillus phaseoli</name>
    <dbReference type="NCBI Taxonomy" id="1416533"/>
    <lineage>
        <taxon>Bacteria</taxon>
        <taxon>Bacillati</taxon>
        <taxon>Bacillota</taxon>
        <taxon>Bacilli</taxon>
        <taxon>Bacillales</taxon>
        <taxon>Paenibacillaceae</taxon>
        <taxon>Fontibacillus</taxon>
    </lineage>
</organism>
<reference evidence="8 9" key="1">
    <citation type="submission" date="2018-07" db="EMBL/GenBank/DDBJ databases">
        <title>Genomic Encyclopedia of Type Strains, Phase III (KMG-III): the genomes of soil and plant-associated and newly described type strains.</title>
        <authorList>
            <person name="Whitman W."/>
        </authorList>
    </citation>
    <scope>NUCLEOTIDE SEQUENCE [LARGE SCALE GENOMIC DNA]</scope>
    <source>
        <strain evidence="8 9">CECT 8333</strain>
    </source>
</reference>
<dbReference type="EC" id="4.1.1.111" evidence="4"/>
<evidence type="ECO:0000256" key="2">
    <source>
        <dbReference type="ARBA" id="ARBA00023444"/>
    </source>
</evidence>
<dbReference type="GO" id="GO:0016829">
    <property type="term" value="F:lyase activity"/>
    <property type="evidence" value="ECO:0007669"/>
    <property type="project" value="UniProtKB-KW"/>
</dbReference>
<dbReference type="AlphaFoldDB" id="A0A369BM59"/>
<sequence>MDDIDLLLVRELQGELPFSPDPYGDIARRKGCTVDEVLLRLQRMRETGALKRVGAVLKHRNIGFSANGLFVGLLPEKHVDKAGQRLAGFSEVSHCYRRRPYPDWPYNLYAMIHGTSEEQVLQIVDHFVRNEAVEIYDTLFSIEELKKSSFSL</sequence>
<dbReference type="Proteomes" id="UP000253090">
    <property type="component" value="Unassembled WGS sequence"/>
</dbReference>
<dbReference type="Pfam" id="PF22451">
    <property type="entry name" value="NirdL-like_HTH"/>
    <property type="match status" value="1"/>
</dbReference>
<keyword evidence="9" id="KW-1185">Reference proteome</keyword>
<dbReference type="EMBL" id="QPJW01000001">
    <property type="protein sequence ID" value="RCX22692.1"/>
    <property type="molecule type" value="Genomic_DNA"/>
</dbReference>
<feature type="domain" description="Siroheme decarboxylase NirL-like HTH" evidence="7">
    <location>
        <begin position="8"/>
        <end position="49"/>
    </location>
</feature>
<accession>A0A369BM59</accession>
<dbReference type="PANTHER" id="PTHR43413:SF1">
    <property type="entry name" value="SIROHEME DECARBOXYLASE NIRL SUBUNIT"/>
    <property type="match status" value="1"/>
</dbReference>
<gene>
    <name evidence="8" type="ORF">DFP94_101273</name>
</gene>
<dbReference type="PANTHER" id="PTHR43413">
    <property type="entry name" value="TRANSCRIPTIONAL REGULATOR, ASNC FAMILY"/>
    <property type="match status" value="1"/>
</dbReference>
<dbReference type="Pfam" id="PF17805">
    <property type="entry name" value="AsnC_trans_reg2"/>
    <property type="match status" value="1"/>
</dbReference>
<comment type="pathway">
    <text evidence="2">Porphyrin-containing compound metabolism.</text>
</comment>
<evidence type="ECO:0000256" key="5">
    <source>
        <dbReference type="ARBA" id="ARBA00048470"/>
    </source>
</evidence>
<evidence type="ECO:0000256" key="4">
    <source>
        <dbReference type="ARBA" id="ARBA00023471"/>
    </source>
</evidence>
<dbReference type="RefSeq" id="WP_114494653.1">
    <property type="nucleotide sequence ID" value="NZ_QPJW01000001.1"/>
</dbReference>
<name>A0A369BM59_9BACL</name>
<dbReference type="InterPro" id="IPR053953">
    <property type="entry name" value="NirdL-like_HTH"/>
</dbReference>
<comment type="caution">
    <text evidence="8">The sequence shown here is derived from an EMBL/GenBank/DDBJ whole genome shotgun (WGS) entry which is preliminary data.</text>
</comment>
<evidence type="ECO:0000256" key="3">
    <source>
        <dbReference type="ARBA" id="ARBA00023457"/>
    </source>
</evidence>
<evidence type="ECO:0000313" key="8">
    <source>
        <dbReference type="EMBL" id="RCX22692.1"/>
    </source>
</evidence>
<evidence type="ECO:0000313" key="9">
    <source>
        <dbReference type="Proteomes" id="UP000253090"/>
    </source>
</evidence>
<proteinExistence type="inferred from homology"/>
<feature type="domain" description="Siroheme decarboxylase AsnC-like ligand binding" evidence="6">
    <location>
        <begin position="62"/>
        <end position="146"/>
    </location>
</feature>
<evidence type="ECO:0000259" key="7">
    <source>
        <dbReference type="Pfam" id="PF22451"/>
    </source>
</evidence>
<protein>
    <recommendedName>
        <fullName evidence="4">siroheme decarboxylase</fullName>
        <ecNumber evidence="4">4.1.1.111</ecNumber>
    </recommendedName>
</protein>
<keyword evidence="1" id="KW-0456">Lyase</keyword>
<dbReference type="Gene3D" id="3.30.70.3460">
    <property type="match status" value="1"/>
</dbReference>
<dbReference type="InterPro" id="IPR050684">
    <property type="entry name" value="HTH-Siroheme_Decarb"/>
</dbReference>